<dbReference type="InterPro" id="IPR021878">
    <property type="entry name" value="TgpA_N"/>
</dbReference>
<organism evidence="3 4">
    <name type="scientific">Pleionea litopenaei</name>
    <dbReference type="NCBI Taxonomy" id="3070815"/>
    <lineage>
        <taxon>Bacteria</taxon>
        <taxon>Pseudomonadati</taxon>
        <taxon>Pseudomonadota</taxon>
        <taxon>Gammaproteobacteria</taxon>
        <taxon>Oceanospirillales</taxon>
        <taxon>Pleioneaceae</taxon>
        <taxon>Pleionea</taxon>
    </lineage>
</organism>
<evidence type="ECO:0000259" key="2">
    <source>
        <dbReference type="SMART" id="SM00460"/>
    </source>
</evidence>
<keyword evidence="1" id="KW-1133">Transmembrane helix</keyword>
<dbReference type="Gene3D" id="3.10.620.30">
    <property type="match status" value="1"/>
</dbReference>
<dbReference type="PANTHER" id="PTHR42736">
    <property type="entry name" value="PROTEIN-GLUTAMINE GAMMA-GLUTAMYLTRANSFERASE"/>
    <property type="match status" value="1"/>
</dbReference>
<feature type="transmembrane region" description="Helical" evidence="1">
    <location>
        <begin position="61"/>
        <end position="79"/>
    </location>
</feature>
<feature type="transmembrane region" description="Helical" evidence="1">
    <location>
        <begin position="168"/>
        <end position="186"/>
    </location>
</feature>
<dbReference type="InterPro" id="IPR002931">
    <property type="entry name" value="Transglutaminase-like"/>
</dbReference>
<keyword evidence="1" id="KW-0812">Transmembrane</keyword>
<protein>
    <submittedName>
        <fullName evidence="3">DUF3488 and transglutaminase-like domain-containing protein</fullName>
    </submittedName>
</protein>
<dbReference type="SMART" id="SM00460">
    <property type="entry name" value="TGc"/>
    <property type="match status" value="1"/>
</dbReference>
<dbReference type="PANTHER" id="PTHR42736:SF1">
    <property type="entry name" value="PROTEIN-GLUTAMINE GAMMA-GLUTAMYLTRANSFERASE"/>
    <property type="match status" value="1"/>
</dbReference>
<reference evidence="3 4" key="1">
    <citation type="submission" date="2023-08" db="EMBL/GenBank/DDBJ databases">
        <title>Pleionea litopenaei sp. nov., isolated from stomach of juvenile Litopenaeus vannamei.</title>
        <authorList>
            <person name="Rho A.M."/>
            <person name="Hwang C.Y."/>
        </authorList>
    </citation>
    <scope>NUCLEOTIDE SEQUENCE [LARGE SCALE GENOMIC DNA]</scope>
    <source>
        <strain evidence="3 4">HL-JVS1</strain>
    </source>
</reference>
<evidence type="ECO:0000313" key="3">
    <source>
        <dbReference type="EMBL" id="WMS87476.1"/>
    </source>
</evidence>
<keyword evidence="1" id="KW-0472">Membrane</keyword>
<feature type="transmembrane region" description="Helical" evidence="1">
    <location>
        <begin position="114"/>
        <end position="147"/>
    </location>
</feature>
<dbReference type="SUPFAM" id="SSF54001">
    <property type="entry name" value="Cysteine proteinases"/>
    <property type="match status" value="1"/>
</dbReference>
<dbReference type="InterPro" id="IPR025403">
    <property type="entry name" value="TgpA-like_C"/>
</dbReference>
<dbReference type="InterPro" id="IPR052901">
    <property type="entry name" value="Bact_TGase-like"/>
</dbReference>
<dbReference type="AlphaFoldDB" id="A0AA51X734"/>
<feature type="domain" description="Transglutaminase-like" evidence="2">
    <location>
        <begin position="402"/>
        <end position="473"/>
    </location>
</feature>
<dbReference type="Proteomes" id="UP001239782">
    <property type="component" value="Chromosome"/>
</dbReference>
<gene>
    <name evidence="3" type="ORF">Q9312_00760</name>
</gene>
<dbReference type="KEGG" id="plei:Q9312_00760"/>
<feature type="transmembrane region" description="Helical" evidence="1">
    <location>
        <begin position="21"/>
        <end position="49"/>
    </location>
</feature>
<dbReference type="InterPro" id="IPR038765">
    <property type="entry name" value="Papain-like_cys_pep_sf"/>
</dbReference>
<keyword evidence="4" id="KW-1185">Reference proteome</keyword>
<evidence type="ECO:0000256" key="1">
    <source>
        <dbReference type="SAM" id="Phobius"/>
    </source>
</evidence>
<dbReference type="Pfam" id="PF11992">
    <property type="entry name" value="TgpA_N"/>
    <property type="match status" value="1"/>
</dbReference>
<feature type="transmembrane region" description="Helical" evidence="1">
    <location>
        <begin position="551"/>
        <end position="568"/>
    </location>
</feature>
<dbReference type="EMBL" id="CP133548">
    <property type="protein sequence ID" value="WMS87476.1"/>
    <property type="molecule type" value="Genomic_DNA"/>
</dbReference>
<dbReference type="Pfam" id="PF01841">
    <property type="entry name" value="Transglut_core"/>
    <property type="match status" value="1"/>
</dbReference>
<dbReference type="RefSeq" id="WP_309202619.1">
    <property type="nucleotide sequence ID" value="NZ_CP133548.1"/>
</dbReference>
<proteinExistence type="predicted"/>
<accession>A0AA51X734</accession>
<dbReference type="Pfam" id="PF13559">
    <property type="entry name" value="DUF4129"/>
    <property type="match status" value="1"/>
</dbReference>
<evidence type="ECO:0000313" key="4">
    <source>
        <dbReference type="Proteomes" id="UP001239782"/>
    </source>
</evidence>
<sequence length="667" mass="77246">MRYLPQNIRVLAPGARKQLVITQLLVLLPFAILMPPQIAIFLFLAPLWVLFRLQANRPSQVNRYLVIGLCIGFSVFVFLQFKTFRGKDAGVALIVAMYSLKILESWKYRDFNLVVTLGFFIASMTFLFSQSFLLVVYVFLVFGRLVYTLMKGNTHQSDKIEWSQSAKLLIYSLPIIVVLFVFFPRLSEPLWKMPGKLAAGSGISDSMTPGDITDLNLLDDPAFRVKVDTDIQLADRQLYWRGLVFENFDGLTWRQDDRRETIPKQFDIQGADIVRYTVTLDATQQAWMFGLDVPVGYNDQFNASSAGVIISPKKIRQRVRYEGLSILNLNLEPELTPIAREINLFLPDDSNERARSWAIEQRARFTSDQAFVEFLLTFINQQPFYYTLTPPIMQSNMVDDFWFNHRKGFCEHYSSSVAFILRSANIPARIVTGYQGGEYNNIGEYYLVRQRDAHAWVEYWQESTGWTRLDPTSAVAPSRIDESLLSEMSQRGFLFDSIPDAVLLDLDWLDYFSQWSDNLSSFWNDWVIDFNSDSQFSLFKRLNLEKVPKQYLYLSVILVVALLFWFLSRRLISQHEKLDEAALIYQRLLKKLTKKGLTKRPSEGPSSFIHRASLAIDEPINPSDPKAASKASDLREIHQLYMDIRYIDKAPSREKLERFKRLVNAYR</sequence>
<name>A0AA51X734_9GAMM</name>